<evidence type="ECO:0000256" key="4">
    <source>
        <dbReference type="ARBA" id="ARBA00023136"/>
    </source>
</evidence>
<dbReference type="InterPro" id="IPR058533">
    <property type="entry name" value="Cation_efflux_TM"/>
</dbReference>
<comment type="caution">
    <text evidence="7">The sequence shown here is derived from an EMBL/GenBank/DDBJ whole genome shotgun (WGS) entry which is preliminary data.</text>
</comment>
<keyword evidence="2 5" id="KW-0812">Transmembrane</keyword>
<dbReference type="Gene3D" id="1.10.3210.10">
    <property type="entry name" value="Hypothetical protein af1432"/>
    <property type="match status" value="1"/>
</dbReference>
<accession>A0A812NMF1</accession>
<evidence type="ECO:0000256" key="5">
    <source>
        <dbReference type="SAM" id="Phobius"/>
    </source>
</evidence>
<evidence type="ECO:0000259" key="6">
    <source>
        <dbReference type="PROSITE" id="PS51833"/>
    </source>
</evidence>
<dbReference type="SUPFAM" id="SSF161111">
    <property type="entry name" value="Cation efflux protein transmembrane domain-like"/>
    <property type="match status" value="1"/>
</dbReference>
<evidence type="ECO:0000256" key="2">
    <source>
        <dbReference type="ARBA" id="ARBA00022692"/>
    </source>
</evidence>
<feature type="transmembrane region" description="Helical" evidence="5">
    <location>
        <begin position="350"/>
        <end position="367"/>
    </location>
</feature>
<dbReference type="AlphaFoldDB" id="A0A812NMF1"/>
<evidence type="ECO:0000313" key="8">
    <source>
        <dbReference type="Proteomes" id="UP000649617"/>
    </source>
</evidence>
<evidence type="ECO:0000256" key="3">
    <source>
        <dbReference type="ARBA" id="ARBA00022989"/>
    </source>
</evidence>
<keyword evidence="8" id="KW-1185">Reference proteome</keyword>
<dbReference type="Pfam" id="PF08713">
    <property type="entry name" value="DNA_alkylation"/>
    <property type="match status" value="1"/>
</dbReference>
<dbReference type="CDD" id="cd06561">
    <property type="entry name" value="AlkD_like"/>
    <property type="match status" value="1"/>
</dbReference>
<dbReference type="PANTHER" id="PTHR33525">
    <property type="match status" value="1"/>
</dbReference>
<dbReference type="EMBL" id="CAJNIZ010011112">
    <property type="protein sequence ID" value="CAE7312484.1"/>
    <property type="molecule type" value="Genomic_DNA"/>
</dbReference>
<dbReference type="PROSITE" id="PS51833">
    <property type="entry name" value="HDOD"/>
    <property type="match status" value="1"/>
</dbReference>
<dbReference type="Pfam" id="PF01545">
    <property type="entry name" value="Cation_efflux"/>
    <property type="match status" value="1"/>
</dbReference>
<dbReference type="Proteomes" id="UP000649617">
    <property type="component" value="Unassembled WGS sequence"/>
</dbReference>
<dbReference type="SUPFAM" id="SSF48371">
    <property type="entry name" value="ARM repeat"/>
    <property type="match status" value="1"/>
</dbReference>
<dbReference type="InterPro" id="IPR052340">
    <property type="entry name" value="RNase_Y/CdgJ"/>
</dbReference>
<proteinExistence type="predicted"/>
<dbReference type="Gene3D" id="1.20.1510.10">
    <property type="entry name" value="Cation efflux protein transmembrane domain"/>
    <property type="match status" value="1"/>
</dbReference>
<feature type="domain" description="HDOD" evidence="6">
    <location>
        <begin position="23"/>
        <end position="210"/>
    </location>
</feature>
<name>A0A812NMF1_SYMPI</name>
<reference evidence="7" key="1">
    <citation type="submission" date="2021-02" db="EMBL/GenBank/DDBJ databases">
        <authorList>
            <person name="Dougan E. K."/>
            <person name="Rhodes N."/>
            <person name="Thang M."/>
            <person name="Chan C."/>
        </authorList>
    </citation>
    <scope>NUCLEOTIDE SEQUENCE</scope>
</reference>
<dbReference type="GO" id="GO:0008324">
    <property type="term" value="F:monoatomic cation transmembrane transporter activity"/>
    <property type="evidence" value="ECO:0007669"/>
    <property type="project" value="InterPro"/>
</dbReference>
<evidence type="ECO:0000256" key="1">
    <source>
        <dbReference type="ARBA" id="ARBA00004141"/>
    </source>
</evidence>
<gene>
    <name evidence="7" type="ORF">SPIL2461_LOCUS7113</name>
</gene>
<feature type="transmembrane region" description="Helical" evidence="5">
    <location>
        <begin position="315"/>
        <end position="338"/>
    </location>
</feature>
<dbReference type="InterPro" id="IPR016024">
    <property type="entry name" value="ARM-type_fold"/>
</dbReference>
<dbReference type="InterPro" id="IPR013976">
    <property type="entry name" value="HDOD"/>
</dbReference>
<dbReference type="PANTHER" id="PTHR33525:SF3">
    <property type="entry name" value="RIBONUCLEASE Y"/>
    <property type="match status" value="1"/>
</dbReference>
<keyword evidence="4 5" id="KW-0472">Membrane</keyword>
<dbReference type="Gene3D" id="1.25.10.90">
    <property type="match status" value="1"/>
</dbReference>
<dbReference type="Pfam" id="PF08668">
    <property type="entry name" value="HDOD"/>
    <property type="match status" value="1"/>
</dbReference>
<keyword evidence="3 5" id="KW-1133">Transmembrane helix</keyword>
<feature type="transmembrane region" description="Helical" evidence="5">
    <location>
        <begin position="374"/>
        <end position="394"/>
    </location>
</feature>
<sequence>MAELANSIAADIQTALDKDQLELPSLPEVALRIREEAESEFVSAVSLAKEVGDDPGLAAQLVRIANSPMFRATRSIDDLSQAISRLGVDYSANMVTGLAMQNMFQATTEFVDNRLRDVWKNSTEVAAWSSILCKRYTRLRPDQATLAGLTHCIGILPILSWVEENDSLVRDSMTLDRVIESIHPTIGGMILRHWNFADDIIVVPEHYQDLDHQADAVDYVDIVCVANWLVHRDHDKSIREHDWSGASSLQRIGFDPEMDELELEGLVEQVNEVKNAPTVDGNLRFLSLNKPFPEMSDSCCSNLDVSALAARQRRVLITVLCINVVAFVIMVGGAWLSGSVSLLSGTLDNFGDAVTYALSLAVVSASCSAKAKVAFFKGLLILAAAVAVAVQIAVQLTDPQTPISSTMGLAALLNLGANGICLWLLTPFRHDDINMSSVWECSRNDVAEGCAVIGAAAAVWAFNSPWPICLKTTAIRSDIVTTLAAAGKDTPYTADANEPDPRYLGYGVRAPQMKILLSQWQPTFRQLDKLMRKQHGWSKIDAYAGSFLKSLLGEYPEDMLALTRLWSRDPELWLRRASVVLFTRNVARSGTYIDHALQLCETLKHDPEDMVRKGVGWCLKDHLGFDKPRLIDYVTLLRQQSVSSTVTLYALRGLNRDERQAIFNRG</sequence>
<dbReference type="InterPro" id="IPR027469">
    <property type="entry name" value="Cation_efflux_TMD_sf"/>
</dbReference>
<comment type="subcellular location">
    <subcellularLocation>
        <location evidence="1">Membrane</location>
        <topology evidence="1">Multi-pass membrane protein</topology>
    </subcellularLocation>
</comment>
<dbReference type="SUPFAM" id="SSF109604">
    <property type="entry name" value="HD-domain/PDEase-like"/>
    <property type="match status" value="1"/>
</dbReference>
<organism evidence="7 8">
    <name type="scientific">Symbiodinium pilosum</name>
    <name type="common">Dinoflagellate</name>
    <dbReference type="NCBI Taxonomy" id="2952"/>
    <lineage>
        <taxon>Eukaryota</taxon>
        <taxon>Sar</taxon>
        <taxon>Alveolata</taxon>
        <taxon>Dinophyceae</taxon>
        <taxon>Suessiales</taxon>
        <taxon>Symbiodiniaceae</taxon>
        <taxon>Symbiodinium</taxon>
    </lineage>
</organism>
<feature type="transmembrane region" description="Helical" evidence="5">
    <location>
        <begin position="406"/>
        <end position="425"/>
    </location>
</feature>
<dbReference type="InterPro" id="IPR014825">
    <property type="entry name" value="DNA_alkylation"/>
</dbReference>
<evidence type="ECO:0000313" key="7">
    <source>
        <dbReference type="EMBL" id="CAE7312484.1"/>
    </source>
</evidence>
<dbReference type="GO" id="GO:0016020">
    <property type="term" value="C:membrane"/>
    <property type="evidence" value="ECO:0007669"/>
    <property type="project" value="UniProtKB-SubCell"/>
</dbReference>
<protein>
    <recommendedName>
        <fullName evidence="6">HDOD domain-containing protein</fullName>
    </recommendedName>
</protein>